<keyword evidence="3 5" id="KW-1133">Transmembrane helix</keyword>
<feature type="transmembrane region" description="Helical" evidence="5">
    <location>
        <begin position="204"/>
        <end position="230"/>
    </location>
</feature>
<evidence type="ECO:0000313" key="7">
    <source>
        <dbReference type="EMBL" id="MCD5310129.1"/>
    </source>
</evidence>
<sequence length="298" mass="33236">MPVEPLRGMPGEPWQGMPVEPRREPMTYLHPSWQLSAGCAVLLAVLWGALSLSPRSGPVEVLRSFAREFAVVMTLLGIWQYVGRLVRTRVDGAYQHAEQVQELQRLLHLPDELRLQELVLPHDWLVQAMNVYYAFAHLNGMAIFLVWIWWRRRESFRAVRNTLVGTTLICLLVQMIPVAPPRLLPGAGFVDTALQYGQSVYGEYATGVAAQLTAMPSVHVAWAAIVGWYITGLGRGPLRWIGLTHLVLTVLVVVLTANHWWLDGIVAAAIMLAVLTVQRLVSTALARRPEPEPVPSPV</sequence>
<feature type="transmembrane region" description="Helical" evidence="5">
    <location>
        <begin position="33"/>
        <end position="53"/>
    </location>
</feature>
<evidence type="ECO:0000256" key="2">
    <source>
        <dbReference type="ARBA" id="ARBA00022692"/>
    </source>
</evidence>
<keyword evidence="2 5" id="KW-0812">Transmembrane</keyword>
<feature type="domain" description="Inositolphosphotransferase Aur1/Ipt1" evidence="6">
    <location>
        <begin position="99"/>
        <end position="275"/>
    </location>
</feature>
<evidence type="ECO:0000256" key="5">
    <source>
        <dbReference type="SAM" id="Phobius"/>
    </source>
</evidence>
<protein>
    <submittedName>
        <fullName evidence="7">Phosphatase PAP2 family protein</fullName>
    </submittedName>
</protein>
<feature type="transmembrane region" description="Helical" evidence="5">
    <location>
        <begin position="131"/>
        <end position="150"/>
    </location>
</feature>
<organism evidence="7 8">
    <name type="scientific">Kineosporia babensis</name>
    <dbReference type="NCBI Taxonomy" id="499548"/>
    <lineage>
        <taxon>Bacteria</taxon>
        <taxon>Bacillati</taxon>
        <taxon>Actinomycetota</taxon>
        <taxon>Actinomycetes</taxon>
        <taxon>Kineosporiales</taxon>
        <taxon>Kineosporiaceae</taxon>
        <taxon>Kineosporia</taxon>
    </lineage>
</organism>
<dbReference type="Pfam" id="PF14378">
    <property type="entry name" value="PAP2_3"/>
    <property type="match status" value="1"/>
</dbReference>
<feature type="transmembrane region" description="Helical" evidence="5">
    <location>
        <begin position="261"/>
        <end position="281"/>
    </location>
</feature>
<feature type="transmembrane region" description="Helical" evidence="5">
    <location>
        <begin position="162"/>
        <end position="184"/>
    </location>
</feature>
<dbReference type="InterPro" id="IPR026841">
    <property type="entry name" value="Aur1/Ipt1"/>
</dbReference>
<dbReference type="AlphaFoldDB" id="A0A9X1NAF2"/>
<dbReference type="CDD" id="cd03386">
    <property type="entry name" value="PAP2_Aur1_like"/>
    <property type="match status" value="1"/>
</dbReference>
<evidence type="ECO:0000313" key="8">
    <source>
        <dbReference type="Proteomes" id="UP001138997"/>
    </source>
</evidence>
<keyword evidence="8" id="KW-1185">Reference proteome</keyword>
<dbReference type="PANTHER" id="PTHR31310">
    <property type="match status" value="1"/>
</dbReference>
<name>A0A9X1NAF2_9ACTN</name>
<dbReference type="GO" id="GO:0016020">
    <property type="term" value="C:membrane"/>
    <property type="evidence" value="ECO:0007669"/>
    <property type="project" value="UniProtKB-SubCell"/>
</dbReference>
<reference evidence="7" key="1">
    <citation type="submission" date="2021-11" db="EMBL/GenBank/DDBJ databases">
        <title>Streptomyces corallinus and Kineosporia corallina sp. nov., two new coral-derived marine actinobacteria.</title>
        <authorList>
            <person name="Buangrab K."/>
            <person name="Sutthacheep M."/>
            <person name="Yeemin T."/>
            <person name="Harunari E."/>
            <person name="Igarashi Y."/>
            <person name="Sripreechasak P."/>
            <person name="Kanchanasin P."/>
            <person name="Tanasupawat S."/>
            <person name="Phongsopitanun W."/>
        </authorList>
    </citation>
    <scope>NUCLEOTIDE SEQUENCE</scope>
    <source>
        <strain evidence="7">JCM 31032</strain>
    </source>
</reference>
<comment type="caution">
    <text evidence="7">The sequence shown here is derived from an EMBL/GenBank/DDBJ whole genome shotgun (WGS) entry which is preliminary data.</text>
</comment>
<evidence type="ECO:0000256" key="4">
    <source>
        <dbReference type="ARBA" id="ARBA00023136"/>
    </source>
</evidence>
<feature type="transmembrane region" description="Helical" evidence="5">
    <location>
        <begin position="65"/>
        <end position="82"/>
    </location>
</feature>
<dbReference type="EMBL" id="JAJOMB010000002">
    <property type="protein sequence ID" value="MCD5310129.1"/>
    <property type="molecule type" value="Genomic_DNA"/>
</dbReference>
<accession>A0A9X1NAF2</accession>
<evidence type="ECO:0000259" key="6">
    <source>
        <dbReference type="Pfam" id="PF14378"/>
    </source>
</evidence>
<comment type="subcellular location">
    <subcellularLocation>
        <location evidence="1">Membrane</location>
        <topology evidence="1">Multi-pass membrane protein</topology>
    </subcellularLocation>
</comment>
<dbReference type="Proteomes" id="UP001138997">
    <property type="component" value="Unassembled WGS sequence"/>
</dbReference>
<evidence type="ECO:0000256" key="1">
    <source>
        <dbReference type="ARBA" id="ARBA00004141"/>
    </source>
</evidence>
<proteinExistence type="predicted"/>
<feature type="transmembrane region" description="Helical" evidence="5">
    <location>
        <begin position="237"/>
        <end position="255"/>
    </location>
</feature>
<dbReference type="RefSeq" id="WP_231439057.1">
    <property type="nucleotide sequence ID" value="NZ_JAJOMB010000002.1"/>
</dbReference>
<dbReference type="InterPro" id="IPR052185">
    <property type="entry name" value="IPC_Synthase-Related"/>
</dbReference>
<evidence type="ECO:0000256" key="3">
    <source>
        <dbReference type="ARBA" id="ARBA00022989"/>
    </source>
</evidence>
<gene>
    <name evidence="7" type="ORF">LR394_04425</name>
</gene>
<keyword evidence="4 5" id="KW-0472">Membrane</keyword>
<dbReference type="PANTHER" id="PTHR31310:SF7">
    <property type="entry name" value="PA-PHOSPHATASE RELATED-FAMILY PROTEIN DDB_G0268928"/>
    <property type="match status" value="1"/>
</dbReference>